<sequence>MPSVNDPAAGIAAAAGDQPVPPPLRRADRPLRRRTLLTGLGGLAVAAAVPGLAGCSLFSGLSDVPTTAAAPELTDPISSLLATTRLHLLRLDAAIAAAPDQAALLTPLRADRQAHLDALQAEFDRLHPAGSGSAAAPTTAAPTSATVAAPDTPEAVIASVRGDAATAQVQFTDAISSASRYRAALFGTIAACLASHRAVLA</sequence>
<comment type="caution">
    <text evidence="2">The sequence shown here is derived from an EMBL/GenBank/DDBJ whole genome shotgun (WGS) entry which is preliminary data.</text>
</comment>
<evidence type="ECO:0000313" key="2">
    <source>
        <dbReference type="EMBL" id="TKV60972.1"/>
    </source>
</evidence>
<gene>
    <name evidence="2" type="ORF">FDO65_04765</name>
</gene>
<proteinExistence type="predicted"/>
<dbReference type="RefSeq" id="WP_137448275.1">
    <property type="nucleotide sequence ID" value="NZ_SZZH01000001.1"/>
</dbReference>
<dbReference type="EMBL" id="SZZH01000001">
    <property type="protein sequence ID" value="TKV60972.1"/>
    <property type="molecule type" value="Genomic_DNA"/>
</dbReference>
<evidence type="ECO:0008006" key="4">
    <source>
        <dbReference type="Google" id="ProtNLM"/>
    </source>
</evidence>
<dbReference type="AlphaFoldDB" id="A0A4U6QLE6"/>
<evidence type="ECO:0000256" key="1">
    <source>
        <dbReference type="SAM" id="MobiDB-lite"/>
    </source>
</evidence>
<evidence type="ECO:0000313" key="3">
    <source>
        <dbReference type="Proteomes" id="UP000306985"/>
    </source>
</evidence>
<organism evidence="2 3">
    <name type="scientific">Nakamurella flava</name>
    <dbReference type="NCBI Taxonomy" id="2576308"/>
    <lineage>
        <taxon>Bacteria</taxon>
        <taxon>Bacillati</taxon>
        <taxon>Actinomycetota</taxon>
        <taxon>Actinomycetes</taxon>
        <taxon>Nakamurellales</taxon>
        <taxon>Nakamurellaceae</taxon>
        <taxon>Nakamurella</taxon>
    </lineage>
</organism>
<reference evidence="2 3" key="1">
    <citation type="submission" date="2019-05" db="EMBL/GenBank/DDBJ databases">
        <title>Nakamurella sp. N5BH11, whole genome shotgun sequence.</title>
        <authorList>
            <person name="Tuo L."/>
        </authorList>
    </citation>
    <scope>NUCLEOTIDE SEQUENCE [LARGE SCALE GENOMIC DNA]</scope>
    <source>
        <strain evidence="2 3">N5BH11</strain>
    </source>
</reference>
<keyword evidence="3" id="KW-1185">Reference proteome</keyword>
<protein>
    <recommendedName>
        <fullName evidence="4">DUF4439 domain-containing protein</fullName>
    </recommendedName>
</protein>
<feature type="region of interest" description="Disordered" evidence="1">
    <location>
        <begin position="1"/>
        <end position="28"/>
    </location>
</feature>
<name>A0A4U6QLE6_9ACTN</name>
<dbReference type="PROSITE" id="PS51318">
    <property type="entry name" value="TAT"/>
    <property type="match status" value="1"/>
</dbReference>
<dbReference type="InterPro" id="IPR006311">
    <property type="entry name" value="TAT_signal"/>
</dbReference>
<dbReference type="OrthoDB" id="5197450at2"/>
<dbReference type="Proteomes" id="UP000306985">
    <property type="component" value="Unassembled WGS sequence"/>
</dbReference>
<accession>A0A4U6QLE6</accession>